<keyword evidence="1" id="KW-0175">Coiled coil</keyword>
<reference evidence="4 5" key="1">
    <citation type="submission" date="2015-09" db="EMBL/GenBank/DDBJ databases">
        <authorList>
            <consortium name="Pathogen Informatics"/>
        </authorList>
    </citation>
    <scope>NUCLEOTIDE SEQUENCE [LARGE SCALE GENOMIC DNA]</scope>
    <source>
        <strain evidence="4 5">2789STDY5834855</strain>
    </source>
</reference>
<dbReference type="Pfam" id="PF04205">
    <property type="entry name" value="FMN_bind"/>
    <property type="match status" value="1"/>
</dbReference>
<dbReference type="GO" id="GO:0010181">
    <property type="term" value="F:FMN binding"/>
    <property type="evidence" value="ECO:0007669"/>
    <property type="project" value="InterPro"/>
</dbReference>
<gene>
    <name evidence="4" type="ORF">ERS852470_02653</name>
</gene>
<proteinExistence type="predicted"/>
<accession>A0A174FWC1</accession>
<evidence type="ECO:0000313" key="5">
    <source>
        <dbReference type="Proteomes" id="UP000095558"/>
    </source>
</evidence>
<feature type="coiled-coil region" evidence="1">
    <location>
        <begin position="35"/>
        <end position="77"/>
    </location>
</feature>
<dbReference type="GO" id="GO:0016020">
    <property type="term" value="C:membrane"/>
    <property type="evidence" value="ECO:0007669"/>
    <property type="project" value="InterPro"/>
</dbReference>
<dbReference type="InterPro" id="IPR007329">
    <property type="entry name" value="FMN-bd"/>
</dbReference>
<sequence>MKSKKNKILAATACGVIVTSIGASFLFNKPNEDKAEDIKKDIEEIENNETEELAEEIENTEESIENIIEEDNNEEEVNIAISESSSSNNNTDNSTTSNATNNSNTATSQSTTTNNSTSNSQAGNAIVEEVKDEVSNNGGGSSSTTNDSVESTSKYKDGTYSGSATGFAGTLQVSVQISNDVITGITVISHNDTQGICDRAIEEMPGKIISSQSTSVDVVSGASYTSKGIINAVNDALSKA</sequence>
<name>A0A174FWC1_9CLOT</name>
<feature type="region of interest" description="Disordered" evidence="2">
    <location>
        <begin position="82"/>
        <end position="121"/>
    </location>
</feature>
<dbReference type="Proteomes" id="UP000095558">
    <property type="component" value="Unassembled WGS sequence"/>
</dbReference>
<dbReference type="Gene3D" id="3.90.1010.20">
    <property type="match status" value="1"/>
</dbReference>
<dbReference type="SMART" id="SM00900">
    <property type="entry name" value="FMN_bind"/>
    <property type="match status" value="1"/>
</dbReference>
<evidence type="ECO:0000256" key="2">
    <source>
        <dbReference type="SAM" id="MobiDB-lite"/>
    </source>
</evidence>
<dbReference type="RefSeq" id="WP_052330722.1">
    <property type="nucleotide sequence ID" value="NZ_CYZV01000030.1"/>
</dbReference>
<dbReference type="AlphaFoldDB" id="A0A174FWC1"/>
<dbReference type="GeneID" id="83012674"/>
<feature type="domain" description="FMN-binding" evidence="3">
    <location>
        <begin position="166"/>
        <end position="240"/>
    </location>
</feature>
<feature type="region of interest" description="Disordered" evidence="2">
    <location>
        <begin position="133"/>
        <end position="153"/>
    </location>
</feature>
<evidence type="ECO:0000256" key="1">
    <source>
        <dbReference type="SAM" id="Coils"/>
    </source>
</evidence>
<protein>
    <submittedName>
        <fullName evidence="4">FMN-binding domain-containing protein</fullName>
    </submittedName>
</protein>
<evidence type="ECO:0000313" key="4">
    <source>
        <dbReference type="EMBL" id="CUO54503.1"/>
    </source>
</evidence>
<organism evidence="4 5">
    <name type="scientific">Clostridium disporicum</name>
    <dbReference type="NCBI Taxonomy" id="84024"/>
    <lineage>
        <taxon>Bacteria</taxon>
        <taxon>Bacillati</taxon>
        <taxon>Bacillota</taxon>
        <taxon>Clostridia</taxon>
        <taxon>Eubacteriales</taxon>
        <taxon>Clostridiaceae</taxon>
        <taxon>Clostridium</taxon>
    </lineage>
</organism>
<evidence type="ECO:0000259" key="3">
    <source>
        <dbReference type="SMART" id="SM00900"/>
    </source>
</evidence>
<dbReference type="EMBL" id="CYZV01000030">
    <property type="protein sequence ID" value="CUO54503.1"/>
    <property type="molecule type" value="Genomic_DNA"/>
</dbReference>